<reference evidence="1" key="1">
    <citation type="submission" date="2023-02" db="EMBL/GenBank/DDBJ databases">
        <title>Colletotrichum kahawae CIFC_Que2 genome sequencing and assembly.</title>
        <authorList>
            <person name="Baroncelli R."/>
        </authorList>
    </citation>
    <scope>NUCLEOTIDE SEQUENCE</scope>
    <source>
        <strain evidence="1">CIFC_Que2</strain>
    </source>
</reference>
<name>A0AAD9YNN5_COLKA</name>
<dbReference type="Proteomes" id="UP001281614">
    <property type="component" value="Unassembled WGS sequence"/>
</dbReference>
<protein>
    <submittedName>
        <fullName evidence="1">Uncharacterized protein</fullName>
    </submittedName>
</protein>
<evidence type="ECO:0000313" key="1">
    <source>
        <dbReference type="EMBL" id="KAK2772452.1"/>
    </source>
</evidence>
<evidence type="ECO:0000313" key="2">
    <source>
        <dbReference type="Proteomes" id="UP001281614"/>
    </source>
</evidence>
<dbReference type="AlphaFoldDB" id="A0AAD9YNN5"/>
<proteinExistence type="predicted"/>
<keyword evidence="2" id="KW-1185">Reference proteome</keyword>
<gene>
    <name evidence="1" type="ORF">CKAH01_03990</name>
</gene>
<organism evidence="1 2">
    <name type="scientific">Colletotrichum kahawae</name>
    <name type="common">Coffee berry disease fungus</name>
    <dbReference type="NCBI Taxonomy" id="34407"/>
    <lineage>
        <taxon>Eukaryota</taxon>
        <taxon>Fungi</taxon>
        <taxon>Dikarya</taxon>
        <taxon>Ascomycota</taxon>
        <taxon>Pezizomycotina</taxon>
        <taxon>Sordariomycetes</taxon>
        <taxon>Hypocreomycetidae</taxon>
        <taxon>Glomerellales</taxon>
        <taxon>Glomerellaceae</taxon>
        <taxon>Colletotrichum</taxon>
        <taxon>Colletotrichum gloeosporioides species complex</taxon>
    </lineage>
</organism>
<sequence length="88" mass="9418">MSRNARQEVDSSAEPWFSHNSFRVDAALHTSFCYATGAKEMPHSRLASPPRRHDLLRNLVLAVAALSPVVCARAGQALAGLGSCPMVG</sequence>
<dbReference type="EMBL" id="VYYT01000068">
    <property type="protein sequence ID" value="KAK2772452.1"/>
    <property type="molecule type" value="Genomic_DNA"/>
</dbReference>
<comment type="caution">
    <text evidence="1">The sequence shown here is derived from an EMBL/GenBank/DDBJ whole genome shotgun (WGS) entry which is preliminary data.</text>
</comment>
<accession>A0AAD9YNN5</accession>